<dbReference type="InterPro" id="IPR003374">
    <property type="entry name" value="ApbE-like_sf"/>
</dbReference>
<name>A0AAU8HUH2_9FIRM</name>
<evidence type="ECO:0000313" key="1">
    <source>
        <dbReference type="EMBL" id="XCI29034.1"/>
    </source>
</evidence>
<protein>
    <submittedName>
        <fullName evidence="1">UPF0280 family protein</fullName>
    </submittedName>
</protein>
<dbReference type="EMBL" id="CP159485">
    <property type="protein sequence ID" value="XCI29034.1"/>
    <property type="molecule type" value="Genomic_DNA"/>
</dbReference>
<sequence>MIEKLKDDRVYVEQGPIRMVLDLSIDNKKKPNLALEVAEHVLGQFHKTLNYIPYVKGQKKLEAPIEEAPIALQKMLKAVEKCSDSFMTPLSAVAGSFSDIALEKALELGCQRIIVNNGGDIALTDVDNPINVGIPLKGNNEPSYIVTIAPKANIRGVCTSGLGGRSFSKGIADLAVTLASDAATADVSATLVANSTDVNSPNIVRCYADEIDSETDIAGQLVTLKANNLQEDEKLKALMNGCDVAEKLLNKQVIQGVFIAVGKHMVKIPNEIDIKAI</sequence>
<organism evidence="1">
    <name type="scientific">Proteinivorax hydrogeniformans</name>
    <dbReference type="NCBI Taxonomy" id="1826727"/>
    <lineage>
        <taxon>Bacteria</taxon>
        <taxon>Bacillati</taxon>
        <taxon>Bacillota</taxon>
        <taxon>Clostridia</taxon>
        <taxon>Eubacteriales</taxon>
        <taxon>Proteinivoracaceae</taxon>
        <taxon>Proteinivorax</taxon>
    </lineage>
</organism>
<dbReference type="RefSeq" id="WP_353893583.1">
    <property type="nucleotide sequence ID" value="NZ_CP159485.1"/>
</dbReference>
<proteinExistence type="predicted"/>
<dbReference type="SUPFAM" id="SSF143631">
    <property type="entry name" value="ApbE-like"/>
    <property type="match status" value="1"/>
</dbReference>
<reference evidence="1" key="2">
    <citation type="submission" date="2024-06" db="EMBL/GenBank/DDBJ databases">
        <authorList>
            <person name="Petrova K.O."/>
            <person name="Toshchakov S.V."/>
            <person name="Boltjanskaja Y.V."/>
            <person name="Kevbrin V.V."/>
        </authorList>
    </citation>
    <scope>NUCLEOTIDE SEQUENCE</scope>
    <source>
        <strain evidence="1">Z-710</strain>
    </source>
</reference>
<accession>A0AAU8HUH2</accession>
<dbReference type="AlphaFoldDB" id="A0AAU8HUH2"/>
<reference evidence="1" key="1">
    <citation type="journal article" date="2018" name="Antonie Van Leeuwenhoek">
        <title>Proteinivorax hydrogeniformans sp. nov., an anaerobic, haloalkaliphilic bacterium fermenting proteinaceous compounds with high hydrogen production.</title>
        <authorList>
            <person name="Boltyanskaya Y."/>
            <person name="Detkova E."/>
            <person name="Pimenov N."/>
            <person name="Kevbrin V."/>
        </authorList>
    </citation>
    <scope>NUCLEOTIDE SEQUENCE</scope>
    <source>
        <strain evidence="1">Z-710</strain>
    </source>
</reference>
<gene>
    <name evidence="1" type="ORF">PRVXH_000334</name>
</gene>
<dbReference type="Gene3D" id="3.10.520.10">
    <property type="entry name" value="ApbE-like domains"/>
    <property type="match status" value="1"/>
</dbReference>